<dbReference type="InterPro" id="IPR051011">
    <property type="entry name" value="Metal_resp_trans_reg"/>
</dbReference>
<dbReference type="GO" id="GO:0003677">
    <property type="term" value="F:DNA binding"/>
    <property type="evidence" value="ECO:0007669"/>
    <property type="project" value="UniProtKB-KW"/>
</dbReference>
<dbReference type="GO" id="GO:0003700">
    <property type="term" value="F:DNA-binding transcription factor activity"/>
    <property type="evidence" value="ECO:0007669"/>
    <property type="project" value="InterPro"/>
</dbReference>
<keyword evidence="2" id="KW-0238">DNA-binding</keyword>
<dbReference type="AlphaFoldDB" id="A0A1F5YY93"/>
<reference evidence="5 6" key="1">
    <citation type="journal article" date="2016" name="Nat. Commun.">
        <title>Thousands of microbial genomes shed light on interconnected biogeochemical processes in an aquifer system.</title>
        <authorList>
            <person name="Anantharaman K."/>
            <person name="Brown C.T."/>
            <person name="Hug L.A."/>
            <person name="Sharon I."/>
            <person name="Castelle C.J."/>
            <person name="Probst A.J."/>
            <person name="Thomas B.C."/>
            <person name="Singh A."/>
            <person name="Wilkins M.J."/>
            <person name="Karaoz U."/>
            <person name="Brodie E.L."/>
            <person name="Williams K.H."/>
            <person name="Hubbard S.S."/>
            <person name="Banfield J.F."/>
        </authorList>
    </citation>
    <scope>NUCLEOTIDE SEQUENCE [LARGE SCALE GENOMIC DNA]</scope>
</reference>
<gene>
    <name evidence="5" type="ORF">A2Z33_06600</name>
</gene>
<dbReference type="InterPro" id="IPR036388">
    <property type="entry name" value="WH-like_DNA-bd_sf"/>
</dbReference>
<dbReference type="SMART" id="SM00418">
    <property type="entry name" value="HTH_ARSR"/>
    <property type="match status" value="1"/>
</dbReference>
<accession>A0A1F5YY93</accession>
<dbReference type="PANTHER" id="PTHR43132">
    <property type="entry name" value="ARSENICAL RESISTANCE OPERON REPRESSOR ARSR-RELATED"/>
    <property type="match status" value="1"/>
</dbReference>
<dbReference type="InterPro" id="IPR036390">
    <property type="entry name" value="WH_DNA-bd_sf"/>
</dbReference>
<sequence>MPNECYECFRVLSVRSRFDLFNAIKDSKGRVNISMLAENIALTQPTVTFHIDQLSKAGLVKKVKSGRDVYCEINKRCSHCIVFRKFTTKHAVSA</sequence>
<keyword evidence="1" id="KW-0805">Transcription regulation</keyword>
<protein>
    <recommendedName>
        <fullName evidence="4">HTH arsR-type domain-containing protein</fullName>
    </recommendedName>
</protein>
<dbReference type="PRINTS" id="PR00778">
    <property type="entry name" value="HTHARSR"/>
</dbReference>
<evidence type="ECO:0000259" key="4">
    <source>
        <dbReference type="PROSITE" id="PS50987"/>
    </source>
</evidence>
<evidence type="ECO:0000313" key="5">
    <source>
        <dbReference type="EMBL" id="OGG04937.1"/>
    </source>
</evidence>
<dbReference type="PROSITE" id="PS50987">
    <property type="entry name" value="HTH_ARSR_2"/>
    <property type="match status" value="1"/>
</dbReference>
<dbReference type="InterPro" id="IPR011991">
    <property type="entry name" value="ArsR-like_HTH"/>
</dbReference>
<proteinExistence type="predicted"/>
<feature type="domain" description="HTH arsR-type" evidence="4">
    <location>
        <begin position="1"/>
        <end position="94"/>
    </location>
</feature>
<dbReference type="Proteomes" id="UP000178448">
    <property type="component" value="Unassembled WGS sequence"/>
</dbReference>
<comment type="caution">
    <text evidence="5">The sequence shown here is derived from an EMBL/GenBank/DDBJ whole genome shotgun (WGS) entry which is preliminary data.</text>
</comment>
<dbReference type="EMBL" id="MFJD01000001">
    <property type="protein sequence ID" value="OGG04937.1"/>
    <property type="molecule type" value="Genomic_DNA"/>
</dbReference>
<evidence type="ECO:0000256" key="3">
    <source>
        <dbReference type="ARBA" id="ARBA00023163"/>
    </source>
</evidence>
<dbReference type="Pfam" id="PF01047">
    <property type="entry name" value="MarR"/>
    <property type="match status" value="1"/>
</dbReference>
<dbReference type="InterPro" id="IPR000835">
    <property type="entry name" value="HTH_MarR-typ"/>
</dbReference>
<dbReference type="CDD" id="cd00090">
    <property type="entry name" value="HTH_ARSR"/>
    <property type="match status" value="1"/>
</dbReference>
<dbReference type="STRING" id="1798374.A2Z33_06600"/>
<evidence type="ECO:0000256" key="2">
    <source>
        <dbReference type="ARBA" id="ARBA00023125"/>
    </source>
</evidence>
<organism evidence="5 6">
    <name type="scientific">Candidatus Gottesmanbacteria bacterium RBG_16_52_11</name>
    <dbReference type="NCBI Taxonomy" id="1798374"/>
    <lineage>
        <taxon>Bacteria</taxon>
        <taxon>Candidatus Gottesmaniibacteriota</taxon>
    </lineage>
</organism>
<name>A0A1F5YY93_9BACT</name>
<evidence type="ECO:0000313" key="6">
    <source>
        <dbReference type="Proteomes" id="UP000178448"/>
    </source>
</evidence>
<keyword evidence="3" id="KW-0804">Transcription</keyword>
<dbReference type="InterPro" id="IPR001845">
    <property type="entry name" value="HTH_ArsR_DNA-bd_dom"/>
</dbReference>
<dbReference type="Gene3D" id="1.10.10.10">
    <property type="entry name" value="Winged helix-like DNA-binding domain superfamily/Winged helix DNA-binding domain"/>
    <property type="match status" value="1"/>
</dbReference>
<evidence type="ECO:0000256" key="1">
    <source>
        <dbReference type="ARBA" id="ARBA00023015"/>
    </source>
</evidence>
<dbReference type="PANTHER" id="PTHR43132:SF8">
    <property type="entry name" value="HTH-TYPE TRANSCRIPTIONAL REGULATOR KMTR"/>
    <property type="match status" value="1"/>
</dbReference>
<dbReference type="SUPFAM" id="SSF46785">
    <property type="entry name" value="Winged helix' DNA-binding domain"/>
    <property type="match status" value="1"/>
</dbReference>